<evidence type="ECO:0000256" key="1">
    <source>
        <dbReference type="SAM" id="MobiDB-lite"/>
    </source>
</evidence>
<protein>
    <submittedName>
        <fullName evidence="2">Uncharacterized protein</fullName>
    </submittedName>
</protein>
<sequence length="104" mass="11332">MSASDAIHPEPEPEEDLDVTRYQSSPVDADPGCPPLMPSPQSPKTYSKRASSCAKASLDPYVTRSGKTARPLEKLDFYITKEGRYAVSIACESRDLTGNHSLCL</sequence>
<reference evidence="2 3" key="1">
    <citation type="journal article" date="2019" name="Sci. Rep.">
        <title>Orb-weaving spider Araneus ventricosus genome elucidates the spidroin gene catalogue.</title>
        <authorList>
            <person name="Kono N."/>
            <person name="Nakamura H."/>
            <person name="Ohtoshi R."/>
            <person name="Moran D.A.P."/>
            <person name="Shinohara A."/>
            <person name="Yoshida Y."/>
            <person name="Fujiwara M."/>
            <person name="Mori M."/>
            <person name="Tomita M."/>
            <person name="Arakawa K."/>
        </authorList>
    </citation>
    <scope>NUCLEOTIDE SEQUENCE [LARGE SCALE GENOMIC DNA]</scope>
</reference>
<keyword evidence="3" id="KW-1185">Reference proteome</keyword>
<dbReference type="AlphaFoldDB" id="A0A4Y2DZS7"/>
<accession>A0A4Y2DZS7</accession>
<name>A0A4Y2DZS7_ARAVE</name>
<comment type="caution">
    <text evidence="2">The sequence shown here is derived from an EMBL/GenBank/DDBJ whole genome shotgun (WGS) entry which is preliminary data.</text>
</comment>
<proteinExistence type="predicted"/>
<evidence type="ECO:0000313" key="3">
    <source>
        <dbReference type="Proteomes" id="UP000499080"/>
    </source>
</evidence>
<organism evidence="2 3">
    <name type="scientific">Araneus ventricosus</name>
    <name type="common">Orbweaver spider</name>
    <name type="synonym">Epeira ventricosa</name>
    <dbReference type="NCBI Taxonomy" id="182803"/>
    <lineage>
        <taxon>Eukaryota</taxon>
        <taxon>Metazoa</taxon>
        <taxon>Ecdysozoa</taxon>
        <taxon>Arthropoda</taxon>
        <taxon>Chelicerata</taxon>
        <taxon>Arachnida</taxon>
        <taxon>Araneae</taxon>
        <taxon>Araneomorphae</taxon>
        <taxon>Entelegynae</taxon>
        <taxon>Araneoidea</taxon>
        <taxon>Araneidae</taxon>
        <taxon>Araneus</taxon>
    </lineage>
</organism>
<evidence type="ECO:0000313" key="2">
    <source>
        <dbReference type="EMBL" id="GBM22403.1"/>
    </source>
</evidence>
<gene>
    <name evidence="2" type="ORF">AVEN_166656_1</name>
</gene>
<feature type="compositionally biased region" description="Pro residues" evidence="1">
    <location>
        <begin position="32"/>
        <end position="41"/>
    </location>
</feature>
<dbReference type="EMBL" id="BGPR01000479">
    <property type="protein sequence ID" value="GBM22403.1"/>
    <property type="molecule type" value="Genomic_DNA"/>
</dbReference>
<feature type="region of interest" description="Disordered" evidence="1">
    <location>
        <begin position="1"/>
        <end position="51"/>
    </location>
</feature>
<dbReference type="Proteomes" id="UP000499080">
    <property type="component" value="Unassembled WGS sequence"/>
</dbReference>